<dbReference type="PANTHER" id="PTHR34203">
    <property type="entry name" value="METHYLTRANSFERASE, FKBM FAMILY PROTEIN"/>
    <property type="match status" value="1"/>
</dbReference>
<dbReference type="InterPro" id="IPR006342">
    <property type="entry name" value="FkbM_mtfrase"/>
</dbReference>
<reference evidence="3" key="1">
    <citation type="submission" date="2016-10" db="EMBL/GenBank/DDBJ databases">
        <authorList>
            <person name="Varghese N."/>
            <person name="Submissions S."/>
        </authorList>
    </citation>
    <scope>NUCLEOTIDE SEQUENCE [LARGE SCALE GENOMIC DNA]</scope>
    <source>
        <strain evidence="3">DSM 23515</strain>
    </source>
</reference>
<dbReference type="InterPro" id="IPR029063">
    <property type="entry name" value="SAM-dependent_MTases_sf"/>
</dbReference>
<organism evidence="2 3">
    <name type="scientific">Salegentibacter agarivorans</name>
    <dbReference type="NCBI Taxonomy" id="345907"/>
    <lineage>
        <taxon>Bacteria</taxon>
        <taxon>Pseudomonadati</taxon>
        <taxon>Bacteroidota</taxon>
        <taxon>Flavobacteriia</taxon>
        <taxon>Flavobacteriales</taxon>
        <taxon>Flavobacteriaceae</taxon>
        <taxon>Salegentibacter</taxon>
    </lineage>
</organism>
<dbReference type="NCBIfam" id="TIGR01444">
    <property type="entry name" value="fkbM_fam"/>
    <property type="match status" value="1"/>
</dbReference>
<dbReference type="GO" id="GO:0008168">
    <property type="term" value="F:methyltransferase activity"/>
    <property type="evidence" value="ECO:0007669"/>
    <property type="project" value="UniProtKB-KW"/>
</dbReference>
<proteinExistence type="predicted"/>
<evidence type="ECO:0000259" key="1">
    <source>
        <dbReference type="Pfam" id="PF05050"/>
    </source>
</evidence>
<sequence length="255" mass="29404">MRGVIKFLPKFMTERIKVFYYNSKQPGYKFSLKNNSYKTETASWSIFSSTPLYFITKEIERYEKYYKIGRDDTVIDAGAFNGILSLVYAEKAKSGKVFSFEPDRKNLQGLDENLNLNGNPKNIQLIKEGLWSYRGEIKFYEAGSVASSSFYKAEDSQENIISVTSLDNFVEENNIKKIDFIKMDVEGAELNILKGARKMLSNFKPNLSIATYHLVEGELTYKSVEEFFKEMNYPFETVFFNDGEIITYAGPQIEN</sequence>
<name>A0A1I2LAV9_9FLAO</name>
<dbReference type="Proteomes" id="UP000199116">
    <property type="component" value="Unassembled WGS sequence"/>
</dbReference>
<keyword evidence="3" id="KW-1185">Reference proteome</keyword>
<dbReference type="SUPFAM" id="SSF53335">
    <property type="entry name" value="S-adenosyl-L-methionine-dependent methyltransferases"/>
    <property type="match status" value="1"/>
</dbReference>
<dbReference type="AlphaFoldDB" id="A0A1I2LAV9"/>
<evidence type="ECO:0000313" key="3">
    <source>
        <dbReference type="Proteomes" id="UP000199116"/>
    </source>
</evidence>
<accession>A0A1I2LAV9</accession>
<dbReference type="Pfam" id="PF05050">
    <property type="entry name" value="Methyltransf_21"/>
    <property type="match status" value="1"/>
</dbReference>
<feature type="domain" description="Methyltransferase FkbM" evidence="1">
    <location>
        <begin position="76"/>
        <end position="233"/>
    </location>
</feature>
<gene>
    <name evidence="2" type="ORF">SAMN04488033_10763</name>
</gene>
<keyword evidence="2" id="KW-0489">Methyltransferase</keyword>
<protein>
    <submittedName>
        <fullName evidence="2">Methyltransferase, FkbM family</fullName>
    </submittedName>
</protein>
<keyword evidence="2" id="KW-0808">Transferase</keyword>
<dbReference type="PANTHER" id="PTHR34203:SF15">
    <property type="entry name" value="SLL1173 PROTEIN"/>
    <property type="match status" value="1"/>
</dbReference>
<dbReference type="EMBL" id="FOOH01000007">
    <property type="protein sequence ID" value="SFF74226.1"/>
    <property type="molecule type" value="Genomic_DNA"/>
</dbReference>
<evidence type="ECO:0000313" key="2">
    <source>
        <dbReference type="EMBL" id="SFF74226.1"/>
    </source>
</evidence>
<dbReference type="InterPro" id="IPR052514">
    <property type="entry name" value="SAM-dependent_MTase"/>
</dbReference>
<dbReference type="Gene3D" id="3.40.50.150">
    <property type="entry name" value="Vaccinia Virus protein VP39"/>
    <property type="match status" value="1"/>
</dbReference>
<dbReference type="GO" id="GO:0032259">
    <property type="term" value="P:methylation"/>
    <property type="evidence" value="ECO:0007669"/>
    <property type="project" value="UniProtKB-KW"/>
</dbReference>